<keyword evidence="14" id="KW-1185">Reference proteome</keyword>
<dbReference type="InterPro" id="IPR022346">
    <property type="entry name" value="T2SS_GspH"/>
</dbReference>
<dbReference type="InterPro" id="IPR012902">
    <property type="entry name" value="N_methyl_site"/>
</dbReference>
<dbReference type="Gene3D" id="3.55.40.10">
    <property type="entry name" value="minor pseudopilin epsh domain"/>
    <property type="match status" value="1"/>
</dbReference>
<evidence type="ECO:0000256" key="7">
    <source>
        <dbReference type="ARBA" id="ARBA00022989"/>
    </source>
</evidence>
<dbReference type="Pfam" id="PF07963">
    <property type="entry name" value="N_methyl"/>
    <property type="match status" value="1"/>
</dbReference>
<evidence type="ECO:0000256" key="9">
    <source>
        <dbReference type="ARBA" id="ARBA00025772"/>
    </source>
</evidence>
<evidence type="ECO:0000313" key="14">
    <source>
        <dbReference type="Proteomes" id="UP000243232"/>
    </source>
</evidence>
<keyword evidence="7 11" id="KW-1133">Transmembrane helix</keyword>
<accession>A0A1H2E3U2</accession>
<evidence type="ECO:0000256" key="6">
    <source>
        <dbReference type="ARBA" id="ARBA00022692"/>
    </source>
</evidence>
<sequence length="177" mass="18431">MDFTPPAASVHLYPTGIKLMQRHDGFSLIELMTVLVIIGVIATVGIPAFQDTIQSGRITQATNNMLGFLQLARSEAVTRRAPITVCASSDQANCTANTTWAQGAVMLQGATLIKAMSAAGTNVTINGAGNTLTYRSDGTLANAEAISICDTRGAESSRQISITVIGQARSGANTTCP</sequence>
<evidence type="ECO:0000256" key="5">
    <source>
        <dbReference type="ARBA" id="ARBA00022519"/>
    </source>
</evidence>
<comment type="subcellular location">
    <subcellularLocation>
        <location evidence="1">Cell inner membrane</location>
        <topology evidence="1">Single-pass membrane protein</topology>
    </subcellularLocation>
</comment>
<reference evidence="14" key="1">
    <citation type="submission" date="2016-10" db="EMBL/GenBank/DDBJ databases">
        <authorList>
            <person name="Varghese N."/>
            <person name="Submissions S."/>
        </authorList>
    </citation>
    <scope>NUCLEOTIDE SEQUENCE [LARGE SCALE GENOMIC DNA]</scope>
    <source>
        <strain evidence="14">DSM 17875</strain>
    </source>
</reference>
<keyword evidence="6 11" id="KW-0812">Transmembrane</keyword>
<dbReference type="Pfam" id="PF12019">
    <property type="entry name" value="GspH"/>
    <property type="match status" value="1"/>
</dbReference>
<dbReference type="GO" id="GO:0015627">
    <property type="term" value="C:type II protein secretion system complex"/>
    <property type="evidence" value="ECO:0007669"/>
    <property type="project" value="InterPro"/>
</dbReference>
<evidence type="ECO:0000313" key="13">
    <source>
        <dbReference type="EMBL" id="SDT89669.1"/>
    </source>
</evidence>
<dbReference type="AlphaFoldDB" id="A0A1H2E3U2"/>
<evidence type="ECO:0000256" key="3">
    <source>
        <dbReference type="ARBA" id="ARBA00022475"/>
    </source>
</evidence>
<evidence type="ECO:0000259" key="12">
    <source>
        <dbReference type="Pfam" id="PF12019"/>
    </source>
</evidence>
<proteinExistence type="inferred from homology"/>
<dbReference type="GO" id="GO:0005886">
    <property type="term" value="C:plasma membrane"/>
    <property type="evidence" value="ECO:0007669"/>
    <property type="project" value="UniProtKB-SubCell"/>
</dbReference>
<dbReference type="GO" id="GO:0015628">
    <property type="term" value="P:protein secretion by the type II secretion system"/>
    <property type="evidence" value="ECO:0007669"/>
    <property type="project" value="InterPro"/>
</dbReference>
<evidence type="ECO:0000256" key="8">
    <source>
        <dbReference type="ARBA" id="ARBA00023136"/>
    </source>
</evidence>
<feature type="domain" description="General secretion pathway GspH" evidence="12">
    <location>
        <begin position="61"/>
        <end position="163"/>
    </location>
</feature>
<evidence type="ECO:0000256" key="11">
    <source>
        <dbReference type="SAM" id="Phobius"/>
    </source>
</evidence>
<dbReference type="InterPro" id="IPR045584">
    <property type="entry name" value="Pilin-like"/>
</dbReference>
<protein>
    <recommendedName>
        <fullName evidence="2">Type II secretion system protein H</fullName>
    </recommendedName>
    <alternativeName>
        <fullName evidence="10">General secretion pathway protein H</fullName>
    </alternativeName>
</protein>
<dbReference type="SUPFAM" id="SSF54523">
    <property type="entry name" value="Pili subunits"/>
    <property type="match status" value="1"/>
</dbReference>
<evidence type="ECO:0000256" key="10">
    <source>
        <dbReference type="ARBA" id="ARBA00030775"/>
    </source>
</evidence>
<feature type="transmembrane region" description="Helical" evidence="11">
    <location>
        <begin position="28"/>
        <end position="49"/>
    </location>
</feature>
<gene>
    <name evidence="13" type="ORF">SAMN05216296_0352</name>
</gene>
<evidence type="ECO:0000256" key="1">
    <source>
        <dbReference type="ARBA" id="ARBA00004377"/>
    </source>
</evidence>
<name>A0A1H2E3U2_9PSED</name>
<organism evidence="13 14">
    <name type="scientific">Pseudomonas pohangensis</name>
    <dbReference type="NCBI Taxonomy" id="364197"/>
    <lineage>
        <taxon>Bacteria</taxon>
        <taxon>Pseudomonadati</taxon>
        <taxon>Pseudomonadota</taxon>
        <taxon>Gammaproteobacteria</taxon>
        <taxon>Pseudomonadales</taxon>
        <taxon>Pseudomonadaceae</taxon>
        <taxon>Pseudomonas</taxon>
    </lineage>
</organism>
<dbReference type="RefSeq" id="WP_090192797.1">
    <property type="nucleotide sequence ID" value="NZ_LT629785.1"/>
</dbReference>
<dbReference type="NCBIfam" id="TIGR02532">
    <property type="entry name" value="IV_pilin_GFxxxE"/>
    <property type="match status" value="1"/>
</dbReference>
<evidence type="ECO:0000256" key="2">
    <source>
        <dbReference type="ARBA" id="ARBA00021549"/>
    </source>
</evidence>
<evidence type="ECO:0000256" key="4">
    <source>
        <dbReference type="ARBA" id="ARBA00022481"/>
    </source>
</evidence>
<keyword evidence="5" id="KW-0997">Cell inner membrane</keyword>
<keyword evidence="3" id="KW-1003">Cell membrane</keyword>
<comment type="similarity">
    <text evidence="9">Belongs to the GSP H family.</text>
</comment>
<dbReference type="Proteomes" id="UP000243232">
    <property type="component" value="Chromosome I"/>
</dbReference>
<keyword evidence="8 11" id="KW-0472">Membrane</keyword>
<dbReference type="OrthoDB" id="6880007at2"/>
<dbReference type="EMBL" id="LT629785">
    <property type="protein sequence ID" value="SDT89669.1"/>
    <property type="molecule type" value="Genomic_DNA"/>
</dbReference>
<keyword evidence="4" id="KW-0488">Methylation</keyword>
<dbReference type="STRING" id="364197.SAMN05216296_0352"/>